<dbReference type="InterPro" id="IPR018483">
    <property type="entry name" value="Carb_kinase_FGGY_CS"/>
</dbReference>
<reference evidence="7 10" key="2">
    <citation type="submission" date="2019-07" db="EMBL/GenBank/DDBJ databases">
        <title>Whole genome shotgun sequence of Halolactibacillus halophilus NBRC 100868.</title>
        <authorList>
            <person name="Hosoyama A."/>
            <person name="Uohara A."/>
            <person name="Ohji S."/>
            <person name="Ichikawa N."/>
        </authorList>
    </citation>
    <scope>NUCLEOTIDE SEQUENCE [LARGE SCALE GENOMIC DNA]</scope>
    <source>
        <strain evidence="7 10">NBRC 100868</strain>
    </source>
</reference>
<feature type="domain" description="Carbohydrate kinase FGGY N-terminal" evidence="5">
    <location>
        <begin position="5"/>
        <end position="249"/>
    </location>
</feature>
<dbReference type="EMBL" id="BJWI01000009">
    <property type="protein sequence ID" value="GEM01359.1"/>
    <property type="molecule type" value="Genomic_DNA"/>
</dbReference>
<dbReference type="InterPro" id="IPR018485">
    <property type="entry name" value="FGGY_C"/>
</dbReference>
<dbReference type="InterPro" id="IPR043129">
    <property type="entry name" value="ATPase_NBD"/>
</dbReference>
<evidence type="ECO:0000259" key="6">
    <source>
        <dbReference type="Pfam" id="PF02782"/>
    </source>
</evidence>
<dbReference type="PIRSF" id="PIRSF000538">
    <property type="entry name" value="GlpK"/>
    <property type="match status" value="1"/>
</dbReference>
<organism evidence="8 9">
    <name type="scientific">Halolactibacillus halophilus</name>
    <dbReference type="NCBI Taxonomy" id="306540"/>
    <lineage>
        <taxon>Bacteria</taxon>
        <taxon>Bacillati</taxon>
        <taxon>Bacillota</taxon>
        <taxon>Bacilli</taxon>
        <taxon>Bacillales</taxon>
        <taxon>Bacillaceae</taxon>
        <taxon>Halolactibacillus</taxon>
    </lineage>
</organism>
<dbReference type="GO" id="GO:0005975">
    <property type="term" value="P:carbohydrate metabolic process"/>
    <property type="evidence" value="ECO:0007669"/>
    <property type="project" value="InterPro"/>
</dbReference>
<evidence type="ECO:0000256" key="1">
    <source>
        <dbReference type="ARBA" id="ARBA00009156"/>
    </source>
</evidence>
<evidence type="ECO:0000313" key="8">
    <source>
        <dbReference type="EMBL" id="SFP22361.1"/>
    </source>
</evidence>
<name>A0A1I5NMB9_9BACI</name>
<comment type="similarity">
    <text evidence="1 4">Belongs to the FGGY kinase family.</text>
</comment>
<keyword evidence="10" id="KW-1185">Reference proteome</keyword>
<sequence length="490" mass="54752">MSARYTLGLDIGTTNSKIVLYNERLEVIDSAYTENNTYRDHLGMAEQQADEIYLGIKKIIKDIIGRHIEIKGQIQSLSLSSAMHSVLLISDDDTPLSPLYTWADNRSNGTLKEVRNEGDLDWIYRRTGTPIHSMSPFSKLIWLKKTQLGILEEAKKIVGIKEYVTYKLTGEWKVDYSIASATGLLNLEQLDWDDDILEMVGINYESLSEPVDTNYLFSEKNLKELEELGFNHPLAIHIGASDGVLSNVGLGAINQGEAALTIGTSGAIRVISDEIKLDDQGRTFCYYLKKDTWVIGGAVNNGGNTLEWLSTLFETTNLDELNARAEEVSAGSDGVLFYPYLNGERAPLWDASATGHFIGIKPIHIKGHFVRAVMEGVMYNIYDVYQVLTNLVGDISTIKVTGGFLKSDLWKRIAANVFNHELIESDRIESSCLGAVILNMKDIQSDITSKEQSIKPDQKEVERYSQALAVYQELFQPILAIHALKSKRVE</sequence>
<gene>
    <name evidence="7" type="primary">gntK</name>
    <name evidence="7" type="ORF">HHA03_08910</name>
    <name evidence="8" type="ORF">SAMN05421839_1102</name>
</gene>
<dbReference type="InterPro" id="IPR000577">
    <property type="entry name" value="Carb_kinase_FGGY"/>
</dbReference>
<evidence type="ECO:0000256" key="4">
    <source>
        <dbReference type="RuleBase" id="RU003733"/>
    </source>
</evidence>
<dbReference type="RefSeq" id="WP_159430113.1">
    <property type="nucleotide sequence ID" value="NZ_BJWI01000009.1"/>
</dbReference>
<dbReference type="PANTHER" id="PTHR43095:SF2">
    <property type="entry name" value="GLUCONOKINASE"/>
    <property type="match status" value="1"/>
</dbReference>
<dbReference type="Proteomes" id="UP000242243">
    <property type="component" value="Unassembled WGS sequence"/>
</dbReference>
<dbReference type="GO" id="GO:0016773">
    <property type="term" value="F:phosphotransferase activity, alcohol group as acceptor"/>
    <property type="evidence" value="ECO:0007669"/>
    <property type="project" value="InterPro"/>
</dbReference>
<keyword evidence="2 4" id="KW-0808">Transferase</keyword>
<dbReference type="OrthoDB" id="9805576at2"/>
<evidence type="ECO:0000313" key="9">
    <source>
        <dbReference type="Proteomes" id="UP000242243"/>
    </source>
</evidence>
<evidence type="ECO:0000256" key="3">
    <source>
        <dbReference type="ARBA" id="ARBA00022777"/>
    </source>
</evidence>
<accession>A0A1I5NMB9</accession>
<dbReference type="AlphaFoldDB" id="A0A1I5NMB9"/>
<dbReference type="PROSITE" id="PS00445">
    <property type="entry name" value="FGGY_KINASES_2"/>
    <property type="match status" value="1"/>
</dbReference>
<reference evidence="8 9" key="1">
    <citation type="submission" date="2016-10" db="EMBL/GenBank/DDBJ databases">
        <authorList>
            <person name="de Groot N.N."/>
        </authorList>
    </citation>
    <scope>NUCLEOTIDE SEQUENCE [LARGE SCALE GENOMIC DNA]</scope>
    <source>
        <strain evidence="8 9">DSM 17073</strain>
    </source>
</reference>
<dbReference type="GO" id="GO:0016301">
    <property type="term" value="F:kinase activity"/>
    <property type="evidence" value="ECO:0007669"/>
    <property type="project" value="UniProtKB-KW"/>
</dbReference>
<dbReference type="EMBL" id="FOXC01000010">
    <property type="protein sequence ID" value="SFP22361.1"/>
    <property type="molecule type" value="Genomic_DNA"/>
</dbReference>
<dbReference type="Gene3D" id="3.30.420.40">
    <property type="match status" value="2"/>
</dbReference>
<proteinExistence type="inferred from homology"/>
<keyword evidence="3 4" id="KW-0418">Kinase</keyword>
<dbReference type="STRING" id="306540.SAMN05421839_1102"/>
<dbReference type="InterPro" id="IPR018484">
    <property type="entry name" value="FGGY_N"/>
</dbReference>
<evidence type="ECO:0000313" key="7">
    <source>
        <dbReference type="EMBL" id="GEM01359.1"/>
    </source>
</evidence>
<dbReference type="InterPro" id="IPR050406">
    <property type="entry name" value="FGGY_Carb_Kinase"/>
</dbReference>
<dbReference type="Pfam" id="PF00370">
    <property type="entry name" value="FGGY_N"/>
    <property type="match status" value="1"/>
</dbReference>
<dbReference type="Pfam" id="PF02782">
    <property type="entry name" value="FGGY_C"/>
    <property type="match status" value="1"/>
</dbReference>
<evidence type="ECO:0000259" key="5">
    <source>
        <dbReference type="Pfam" id="PF00370"/>
    </source>
</evidence>
<dbReference type="SUPFAM" id="SSF53067">
    <property type="entry name" value="Actin-like ATPase domain"/>
    <property type="match status" value="2"/>
</dbReference>
<evidence type="ECO:0000256" key="2">
    <source>
        <dbReference type="ARBA" id="ARBA00022679"/>
    </source>
</evidence>
<feature type="domain" description="Carbohydrate kinase FGGY C-terminal" evidence="6">
    <location>
        <begin position="259"/>
        <end position="440"/>
    </location>
</feature>
<dbReference type="Proteomes" id="UP000321547">
    <property type="component" value="Unassembled WGS sequence"/>
</dbReference>
<dbReference type="CDD" id="cd07770">
    <property type="entry name" value="ASKHA_NBD_FGGY_GntK"/>
    <property type="match status" value="1"/>
</dbReference>
<protein>
    <submittedName>
        <fullName evidence="8">Gluconokinase</fullName>
    </submittedName>
</protein>
<dbReference type="PANTHER" id="PTHR43095">
    <property type="entry name" value="SUGAR KINASE"/>
    <property type="match status" value="1"/>
</dbReference>
<evidence type="ECO:0000313" key="10">
    <source>
        <dbReference type="Proteomes" id="UP000321547"/>
    </source>
</evidence>